<proteinExistence type="predicted"/>
<gene>
    <name evidence="2" type="ORF">UFOPK1421_01019</name>
</gene>
<dbReference type="SUPFAM" id="SSF109854">
    <property type="entry name" value="DinB/YfiT-like putative metalloenzymes"/>
    <property type="match status" value="1"/>
</dbReference>
<dbReference type="InterPro" id="IPR024344">
    <property type="entry name" value="MDMPI_metal-binding"/>
</dbReference>
<dbReference type="InterPro" id="IPR034660">
    <property type="entry name" value="DinB/YfiT-like"/>
</dbReference>
<dbReference type="Gene3D" id="1.20.120.450">
    <property type="entry name" value="dinb family like domain"/>
    <property type="match status" value="1"/>
</dbReference>
<name>A0A6J6C7V8_9ZZZZ</name>
<dbReference type="GO" id="GO:0046872">
    <property type="term" value="F:metal ion binding"/>
    <property type="evidence" value="ECO:0007669"/>
    <property type="project" value="InterPro"/>
</dbReference>
<organism evidence="2">
    <name type="scientific">freshwater metagenome</name>
    <dbReference type="NCBI Taxonomy" id="449393"/>
    <lineage>
        <taxon>unclassified sequences</taxon>
        <taxon>metagenomes</taxon>
        <taxon>ecological metagenomes</taxon>
    </lineage>
</organism>
<reference evidence="2" key="1">
    <citation type="submission" date="2020-05" db="EMBL/GenBank/DDBJ databases">
        <authorList>
            <person name="Chiriac C."/>
            <person name="Salcher M."/>
            <person name="Ghai R."/>
            <person name="Kavagutti S V."/>
        </authorList>
    </citation>
    <scope>NUCLEOTIDE SEQUENCE</scope>
</reference>
<evidence type="ECO:0000313" key="2">
    <source>
        <dbReference type="EMBL" id="CAB4547097.1"/>
    </source>
</evidence>
<evidence type="ECO:0000259" key="1">
    <source>
        <dbReference type="Pfam" id="PF11716"/>
    </source>
</evidence>
<feature type="domain" description="Mycothiol-dependent maleylpyruvate isomerase metal-binding" evidence="1">
    <location>
        <begin position="13"/>
        <end position="101"/>
    </location>
</feature>
<sequence length="261" mass="27909">MTMSAIEALKSEQSRAVELLTSLTPDELSAQSGCTGWRVQDVFCHMASVFHSITEPDSIEGGAGVDVEQDAEVPVQARKSWTRDQVLAEYLEWSDKGIAALAFMNTPEMADTVIPLSNLGAHPMHLLANAIVFDHYCHLRHEGGFAIPQAAALPRDAAALGATVEWMLAGIPQMCRPALATAPRQTLNLVLEGAGGGSWVVAPGEELWTVTPGREADAPSAISTAHDFVSWGTKRSPWQKSTVLQNGNADAETVLNALNVI</sequence>
<dbReference type="AlphaFoldDB" id="A0A6J6C7V8"/>
<dbReference type="Pfam" id="PF11716">
    <property type="entry name" value="MDMPI_N"/>
    <property type="match status" value="1"/>
</dbReference>
<protein>
    <submittedName>
        <fullName evidence="2">Unannotated protein</fullName>
    </submittedName>
</protein>
<accession>A0A6J6C7V8</accession>
<dbReference type="EMBL" id="CAEZSL010000109">
    <property type="protein sequence ID" value="CAB4547097.1"/>
    <property type="molecule type" value="Genomic_DNA"/>
</dbReference>